<gene>
    <name evidence="5" type="ORF">D2L64_00585</name>
</gene>
<dbReference type="Proteomes" id="UP000283832">
    <property type="component" value="Unassembled WGS sequence"/>
</dbReference>
<dbReference type="PANTHER" id="PTHR35861">
    <property type="match status" value="1"/>
</dbReference>
<evidence type="ECO:0000259" key="3">
    <source>
        <dbReference type="Pfam" id="PF04984"/>
    </source>
</evidence>
<dbReference type="RefSeq" id="WP_119572450.1">
    <property type="nucleotide sequence ID" value="NZ_QXEC01000001.1"/>
</dbReference>
<feature type="domain" description="Tail sheath protein C-terminal" evidence="4">
    <location>
        <begin position="311"/>
        <end position="412"/>
    </location>
</feature>
<dbReference type="PANTHER" id="PTHR35861:SF1">
    <property type="entry name" value="PHAGE TAIL SHEATH PROTEIN"/>
    <property type="match status" value="1"/>
</dbReference>
<dbReference type="Gene3D" id="3.40.50.11780">
    <property type="match status" value="1"/>
</dbReference>
<sequence length="427" mass="45151">MPNYFSPGIYVEEVPGAARPIGPVGTSTAAFVGVAPDRTAHLGEALAVNNWTDFLRLYADGDQLESTPLARAVFGFLDNGGTRCWVVNVGEGGSITGTGRKRAGLDLLEAIEEISIVAAPGFHDPVSHEALLSLAERTRTMVAICDPAPDIDDVSTLTRVATPGSTRPAKPSDVADSDAPAGGTGGGSGGSPGAGTGGGSSGGGPVANRPRQSDFATLYYPWLRVRDPLTGDLVLTPPSGHLAGIWARTDGLRGVHKAPANEPVRGAVDLGHLVTRAEHDVLNPKGVNVIRYFPGEGIRVWGARTLAAEASEWRYLNVRRLSIAIEQAIANGTRWMVFEPNDFTLWRSIRRDIGAFLTRVWRDGALLGRTAEEAFFVKCDEETNPADVRDAGMVVAHIGIAVVKPAEFVVFKLSQWAGGTETETIGG</sequence>
<feature type="compositionally biased region" description="Polar residues" evidence="2">
    <location>
        <begin position="156"/>
        <end position="165"/>
    </location>
</feature>
<evidence type="ECO:0000256" key="1">
    <source>
        <dbReference type="ARBA" id="ARBA00008005"/>
    </source>
</evidence>
<dbReference type="EMBL" id="QXEC01000001">
    <property type="protein sequence ID" value="RIV41248.1"/>
    <property type="molecule type" value="Genomic_DNA"/>
</dbReference>
<accession>A0A418N151</accession>
<name>A0A418N151_9ACTN</name>
<feature type="domain" description="Tail sheath protein subtilisin-like" evidence="3">
    <location>
        <begin position="216"/>
        <end position="306"/>
    </location>
</feature>
<dbReference type="InterPro" id="IPR052042">
    <property type="entry name" value="Tail_sheath_structural"/>
</dbReference>
<dbReference type="AlphaFoldDB" id="A0A418N151"/>
<dbReference type="Pfam" id="PF17482">
    <property type="entry name" value="Phage_sheath_1C"/>
    <property type="match status" value="1"/>
</dbReference>
<evidence type="ECO:0000256" key="2">
    <source>
        <dbReference type="SAM" id="MobiDB-lite"/>
    </source>
</evidence>
<comment type="caution">
    <text evidence="5">The sequence shown here is derived from an EMBL/GenBank/DDBJ whole genome shotgun (WGS) entry which is preliminary data.</text>
</comment>
<protein>
    <submittedName>
        <fullName evidence="5">Phage tail sheath family protein</fullName>
    </submittedName>
</protein>
<evidence type="ECO:0000259" key="4">
    <source>
        <dbReference type="Pfam" id="PF17482"/>
    </source>
</evidence>
<reference evidence="5 6" key="1">
    <citation type="submission" date="2018-08" db="EMBL/GenBank/DDBJ databases">
        <title>Jishengella sp. nov., isolated from a root of Azadirachta indica A. Juss. var. siamensis Valenton.</title>
        <authorList>
            <person name="Kuncharoen N."/>
            <person name="Tanasupawat S."/>
            <person name="Kudo T."/>
            <person name="Ohkuma M."/>
        </authorList>
    </citation>
    <scope>NUCLEOTIDE SEQUENCE [LARGE SCALE GENOMIC DNA]</scope>
    <source>
        <strain evidence="5 6">AZ1-13</strain>
    </source>
</reference>
<feature type="compositionally biased region" description="Gly residues" evidence="2">
    <location>
        <begin position="182"/>
        <end position="205"/>
    </location>
</feature>
<comment type="similarity">
    <text evidence="1">Belongs to the myoviridae tail sheath protein family.</text>
</comment>
<organism evidence="5 6">
    <name type="scientific">Micromonospora radicis</name>
    <dbReference type="NCBI Taxonomy" id="1894971"/>
    <lineage>
        <taxon>Bacteria</taxon>
        <taxon>Bacillati</taxon>
        <taxon>Actinomycetota</taxon>
        <taxon>Actinomycetes</taxon>
        <taxon>Micromonosporales</taxon>
        <taxon>Micromonosporaceae</taxon>
        <taxon>Micromonospora</taxon>
    </lineage>
</organism>
<evidence type="ECO:0000313" key="6">
    <source>
        <dbReference type="Proteomes" id="UP000283832"/>
    </source>
</evidence>
<feature type="region of interest" description="Disordered" evidence="2">
    <location>
        <begin position="156"/>
        <end position="210"/>
    </location>
</feature>
<dbReference type="Pfam" id="PF04984">
    <property type="entry name" value="Phage_sheath_1"/>
    <property type="match status" value="1"/>
</dbReference>
<evidence type="ECO:0000313" key="5">
    <source>
        <dbReference type="EMBL" id="RIV41248.1"/>
    </source>
</evidence>
<dbReference type="InterPro" id="IPR035089">
    <property type="entry name" value="Phage_sheath_subtilisin"/>
</dbReference>
<keyword evidence="6" id="KW-1185">Reference proteome</keyword>
<dbReference type="InterPro" id="IPR020287">
    <property type="entry name" value="Tail_sheath_C"/>
</dbReference>
<dbReference type="OrthoDB" id="9767864at2"/>
<proteinExistence type="inferred from homology"/>